<accession>A0ABU9N758</accession>
<dbReference type="PROSITE" id="PS51257">
    <property type="entry name" value="PROKAR_LIPOPROTEIN"/>
    <property type="match status" value="1"/>
</dbReference>
<protein>
    <recommendedName>
        <fullName evidence="3">Protease complex subunit PrcB family protein</fullName>
    </recommendedName>
</protein>
<evidence type="ECO:0000313" key="1">
    <source>
        <dbReference type="EMBL" id="MEM0541788.1"/>
    </source>
</evidence>
<sequence>MKTLFLSFLCIIMLTGCSDDDSAPAPFEPITIEPVLIGKGFSTDEITSGNFVISTQTDWDAFLINMDDIVGAPLNTNVDFSLNEVIVVIDVLRPDTGHSVNIDTVIENENDITVNYSSMDIGDGFTDTNQPYHIVKIPRSSKPVIFQ</sequence>
<comment type="caution">
    <text evidence="1">The sequence shown here is derived from an EMBL/GenBank/DDBJ whole genome shotgun (WGS) entry which is preliminary data.</text>
</comment>
<reference evidence="1 2" key="1">
    <citation type="submission" date="2024-03" db="EMBL/GenBank/DDBJ databases">
        <title>Two novel species of the genus Flavobacterium exhibiting potentially degradation of complex polysaccharides.</title>
        <authorList>
            <person name="Lian X."/>
        </authorList>
    </citation>
    <scope>NUCLEOTIDE SEQUENCE [LARGE SCALE GENOMIC DNA]</scope>
    <source>
        <strain evidence="2">j3</strain>
    </source>
</reference>
<proteinExistence type="predicted"/>
<evidence type="ECO:0000313" key="2">
    <source>
        <dbReference type="Proteomes" id="UP001460072"/>
    </source>
</evidence>
<organism evidence="1 2">
    <name type="scientific">Flavobacterium aureirubrum</name>
    <dbReference type="NCBI Taxonomy" id="3133147"/>
    <lineage>
        <taxon>Bacteria</taxon>
        <taxon>Pseudomonadati</taxon>
        <taxon>Bacteroidota</taxon>
        <taxon>Flavobacteriia</taxon>
        <taxon>Flavobacteriales</taxon>
        <taxon>Flavobacteriaceae</taxon>
        <taxon>Flavobacterium</taxon>
    </lineage>
</organism>
<evidence type="ECO:0008006" key="3">
    <source>
        <dbReference type="Google" id="ProtNLM"/>
    </source>
</evidence>
<dbReference type="RefSeq" id="WP_342695015.1">
    <property type="nucleotide sequence ID" value="NZ_JBCGDO010000003.1"/>
</dbReference>
<dbReference type="Proteomes" id="UP001460072">
    <property type="component" value="Unassembled WGS sequence"/>
</dbReference>
<keyword evidence="2" id="KW-1185">Reference proteome</keyword>
<dbReference type="EMBL" id="JBCGDO010000003">
    <property type="protein sequence ID" value="MEM0541788.1"/>
    <property type="molecule type" value="Genomic_DNA"/>
</dbReference>
<name>A0ABU9N758_9FLAO</name>
<gene>
    <name evidence="1" type="ORF">WFZ85_04110</name>
</gene>